<keyword evidence="3 7" id="KW-0479">Metal-binding</keyword>
<dbReference type="PRINTS" id="PR00463">
    <property type="entry name" value="EP450I"/>
</dbReference>
<evidence type="ECO:0000256" key="7">
    <source>
        <dbReference type="PIRSR" id="PIRSR602401-1"/>
    </source>
</evidence>
<evidence type="ECO:0000256" key="4">
    <source>
        <dbReference type="ARBA" id="ARBA00023002"/>
    </source>
</evidence>
<dbReference type="PRINTS" id="PR00385">
    <property type="entry name" value="P450"/>
</dbReference>
<keyword evidence="4" id="KW-0560">Oxidoreductase</keyword>
<evidence type="ECO:0000256" key="3">
    <source>
        <dbReference type="ARBA" id="ARBA00022723"/>
    </source>
</evidence>
<keyword evidence="6" id="KW-0503">Monooxygenase</keyword>
<dbReference type="AlphaFoldDB" id="A0A0B7KEM1"/>
<sequence>MFARWHLVLVASVGAAWVAQKVIKLIIVRRWFKNLPQPPGHNFLSGHLAAMTEASQAFPPGTHPQYFYTYLAHKYKLPGIFYIDLWPLAVPQIVITDPDIAMQVLTVNPFPKHPQIEVFLQPFTGKGSIAASNGDRWKYNHRMVGGGFTASHIKSMITMISEEGFTFHNRFKEMAERGDAIALEEETSKAIFDVVGKIVFGFSLEAQKTGSPLLEDLRATIDPATAVLSSFNPIARYKSWRKLRDIRKRVHDSLSAEIRKRDAIMKDEKELPSRRKAKSIMDRIILDRMQDEPNAPLNQEFLDDVITNLKALLLGGHGTTTSTFTFAIMFLSLHSDILARLRQEHDEIFDPEFETTIEIINSDPSRTNKLDLTNAVIKETLRFYPIGFTIRSAPTGVQFIVHNGNKWPVAHGAMVIPSAHSTQMDASLWKDPNCFRPDRFLGEEGASQHRFAWRPFERGPRACIAQDLAMDELRVMLLLVIRWYDFELVNEAQNKKPRVGFMDLDERIGDLAFQVVGMEAKPNKAMRFKVRPSGRS</sequence>
<proteinExistence type="inferred from homology"/>
<evidence type="ECO:0000256" key="5">
    <source>
        <dbReference type="ARBA" id="ARBA00023004"/>
    </source>
</evidence>
<evidence type="ECO:0000256" key="1">
    <source>
        <dbReference type="ARBA" id="ARBA00010617"/>
    </source>
</evidence>
<dbReference type="GO" id="GO:0005506">
    <property type="term" value="F:iron ion binding"/>
    <property type="evidence" value="ECO:0007669"/>
    <property type="project" value="InterPro"/>
</dbReference>
<organism evidence="8">
    <name type="scientific">Bionectria ochroleuca</name>
    <name type="common">Gliocladium roseum</name>
    <dbReference type="NCBI Taxonomy" id="29856"/>
    <lineage>
        <taxon>Eukaryota</taxon>
        <taxon>Fungi</taxon>
        <taxon>Dikarya</taxon>
        <taxon>Ascomycota</taxon>
        <taxon>Pezizomycotina</taxon>
        <taxon>Sordariomycetes</taxon>
        <taxon>Hypocreomycetidae</taxon>
        <taxon>Hypocreales</taxon>
        <taxon>Bionectriaceae</taxon>
        <taxon>Clonostachys</taxon>
    </lineage>
</organism>
<dbReference type="GO" id="GO:0020037">
    <property type="term" value="F:heme binding"/>
    <property type="evidence" value="ECO:0007669"/>
    <property type="project" value="InterPro"/>
</dbReference>
<dbReference type="SUPFAM" id="SSF48264">
    <property type="entry name" value="Cytochrome P450"/>
    <property type="match status" value="1"/>
</dbReference>
<dbReference type="InterPro" id="IPR001128">
    <property type="entry name" value="Cyt_P450"/>
</dbReference>
<dbReference type="GO" id="GO:0004497">
    <property type="term" value="F:monooxygenase activity"/>
    <property type="evidence" value="ECO:0007669"/>
    <property type="project" value="UniProtKB-KW"/>
</dbReference>
<evidence type="ECO:0000256" key="6">
    <source>
        <dbReference type="ARBA" id="ARBA00023033"/>
    </source>
</evidence>
<dbReference type="InterPro" id="IPR002401">
    <property type="entry name" value="Cyt_P450_E_grp-I"/>
</dbReference>
<keyword evidence="2 7" id="KW-0349">Heme</keyword>
<dbReference type="EMBL" id="CDPU01000039">
    <property type="protein sequence ID" value="CEO53932.1"/>
    <property type="molecule type" value="Genomic_DNA"/>
</dbReference>
<dbReference type="InterPro" id="IPR036396">
    <property type="entry name" value="Cyt_P450_sf"/>
</dbReference>
<reference evidence="8" key="1">
    <citation type="submission" date="2015-01" db="EMBL/GenBank/DDBJ databases">
        <authorList>
            <person name="Durling Mikael"/>
        </authorList>
    </citation>
    <scope>NUCLEOTIDE SEQUENCE</scope>
</reference>
<dbReference type="InterPro" id="IPR050196">
    <property type="entry name" value="Cytochrome_P450_Monoox"/>
</dbReference>
<dbReference type="PANTHER" id="PTHR24291:SF50">
    <property type="entry name" value="BIFUNCTIONAL ALBAFLAVENONE MONOOXYGENASE_TERPENE SYNTHASE"/>
    <property type="match status" value="1"/>
</dbReference>
<dbReference type="GO" id="GO:0016705">
    <property type="term" value="F:oxidoreductase activity, acting on paired donors, with incorporation or reduction of molecular oxygen"/>
    <property type="evidence" value="ECO:0007669"/>
    <property type="project" value="InterPro"/>
</dbReference>
<evidence type="ECO:0000313" key="8">
    <source>
        <dbReference type="EMBL" id="CEO53932.1"/>
    </source>
</evidence>
<dbReference type="PANTHER" id="PTHR24291">
    <property type="entry name" value="CYTOCHROME P450 FAMILY 4"/>
    <property type="match status" value="1"/>
</dbReference>
<name>A0A0B7KEM1_BIOOC</name>
<keyword evidence="5 7" id="KW-0408">Iron</keyword>
<comment type="similarity">
    <text evidence="1">Belongs to the cytochrome P450 family.</text>
</comment>
<evidence type="ECO:0000256" key="2">
    <source>
        <dbReference type="ARBA" id="ARBA00022617"/>
    </source>
</evidence>
<accession>A0A0B7KEM1</accession>
<protein>
    <recommendedName>
        <fullName evidence="9">Cytochrome P450</fullName>
    </recommendedName>
</protein>
<feature type="binding site" description="axial binding residue" evidence="7">
    <location>
        <position position="463"/>
    </location>
    <ligand>
        <name>heme</name>
        <dbReference type="ChEBI" id="CHEBI:30413"/>
    </ligand>
    <ligandPart>
        <name>Fe</name>
        <dbReference type="ChEBI" id="CHEBI:18248"/>
    </ligandPart>
</feature>
<gene>
    <name evidence="8" type="ORF">BN869_000009990_1</name>
</gene>
<comment type="cofactor">
    <cofactor evidence="7">
        <name>heme</name>
        <dbReference type="ChEBI" id="CHEBI:30413"/>
    </cofactor>
</comment>
<dbReference type="Pfam" id="PF00067">
    <property type="entry name" value="p450"/>
    <property type="match status" value="1"/>
</dbReference>
<evidence type="ECO:0008006" key="9">
    <source>
        <dbReference type="Google" id="ProtNLM"/>
    </source>
</evidence>
<dbReference type="Gene3D" id="1.10.630.10">
    <property type="entry name" value="Cytochrome P450"/>
    <property type="match status" value="1"/>
</dbReference>